<feature type="signal peptide" evidence="1">
    <location>
        <begin position="1"/>
        <end position="18"/>
    </location>
</feature>
<dbReference type="Proteomes" id="UP000807769">
    <property type="component" value="Unassembled WGS sequence"/>
</dbReference>
<evidence type="ECO:0000256" key="1">
    <source>
        <dbReference type="SAM" id="SignalP"/>
    </source>
</evidence>
<dbReference type="RefSeq" id="XP_041191358.1">
    <property type="nucleotide sequence ID" value="XM_041343105.1"/>
</dbReference>
<gene>
    <name evidence="2" type="ORF">BJ212DRAFT_399994</name>
</gene>
<evidence type="ECO:0000313" key="3">
    <source>
        <dbReference type="Proteomes" id="UP000807769"/>
    </source>
</evidence>
<keyword evidence="3" id="KW-1185">Reference proteome</keyword>
<feature type="chain" id="PRO_5040122055" description="Secreted protein" evidence="1">
    <location>
        <begin position="19"/>
        <end position="88"/>
    </location>
</feature>
<dbReference type="EMBL" id="JABBWG010000023">
    <property type="protein sequence ID" value="KAG1813597.1"/>
    <property type="molecule type" value="Genomic_DNA"/>
</dbReference>
<protein>
    <recommendedName>
        <fullName evidence="4">Secreted protein</fullName>
    </recommendedName>
</protein>
<dbReference type="AlphaFoldDB" id="A0A9P7E7G8"/>
<comment type="caution">
    <text evidence="2">The sequence shown here is derived from an EMBL/GenBank/DDBJ whole genome shotgun (WGS) entry which is preliminary data.</text>
</comment>
<accession>A0A9P7E7G8</accession>
<evidence type="ECO:0008006" key="4">
    <source>
        <dbReference type="Google" id="ProtNLM"/>
    </source>
</evidence>
<evidence type="ECO:0000313" key="2">
    <source>
        <dbReference type="EMBL" id="KAG1813597.1"/>
    </source>
</evidence>
<organism evidence="2 3">
    <name type="scientific">Suillus subaureus</name>
    <dbReference type="NCBI Taxonomy" id="48587"/>
    <lineage>
        <taxon>Eukaryota</taxon>
        <taxon>Fungi</taxon>
        <taxon>Dikarya</taxon>
        <taxon>Basidiomycota</taxon>
        <taxon>Agaricomycotina</taxon>
        <taxon>Agaricomycetes</taxon>
        <taxon>Agaricomycetidae</taxon>
        <taxon>Boletales</taxon>
        <taxon>Suillineae</taxon>
        <taxon>Suillaceae</taxon>
        <taxon>Suillus</taxon>
    </lineage>
</organism>
<name>A0A9P7E7G8_9AGAM</name>
<dbReference type="GeneID" id="64637121"/>
<reference evidence="2" key="1">
    <citation type="journal article" date="2020" name="New Phytol.">
        <title>Comparative genomics reveals dynamic genome evolution in host specialist ectomycorrhizal fungi.</title>
        <authorList>
            <person name="Lofgren L.A."/>
            <person name="Nguyen N.H."/>
            <person name="Vilgalys R."/>
            <person name="Ruytinx J."/>
            <person name="Liao H.L."/>
            <person name="Branco S."/>
            <person name="Kuo A."/>
            <person name="LaButti K."/>
            <person name="Lipzen A."/>
            <person name="Andreopoulos W."/>
            <person name="Pangilinan J."/>
            <person name="Riley R."/>
            <person name="Hundley H."/>
            <person name="Na H."/>
            <person name="Barry K."/>
            <person name="Grigoriev I.V."/>
            <person name="Stajich J.E."/>
            <person name="Kennedy P.G."/>
        </authorList>
    </citation>
    <scope>NUCLEOTIDE SEQUENCE</scope>
    <source>
        <strain evidence="2">MN1</strain>
    </source>
</reference>
<keyword evidence="1" id="KW-0732">Signal</keyword>
<proteinExistence type="predicted"/>
<sequence>MWCIALFLVLSCRLFSIGLRLVGYVGTPRSGTVIEPQKCHRPLANCNRILVDVRPRASTIYWEIAQPRLMSRISQYLTNRKWPIDTIL</sequence>